<comment type="caution">
    <text evidence="2">The sequence shown here is derived from an EMBL/GenBank/DDBJ whole genome shotgun (WGS) entry which is preliminary data.</text>
</comment>
<dbReference type="EMBL" id="QSSX01000063">
    <property type="protein sequence ID" value="RGM17917.1"/>
    <property type="molecule type" value="Genomic_DNA"/>
</dbReference>
<evidence type="ECO:0000313" key="5">
    <source>
        <dbReference type="Proteomes" id="UP000284472"/>
    </source>
</evidence>
<organism evidence="2 4">
    <name type="scientific">Mediterraneibacter gnavus</name>
    <name type="common">Ruminococcus gnavus</name>
    <dbReference type="NCBI Taxonomy" id="33038"/>
    <lineage>
        <taxon>Bacteria</taxon>
        <taxon>Bacillati</taxon>
        <taxon>Bacillota</taxon>
        <taxon>Clostridia</taxon>
        <taxon>Lachnospirales</taxon>
        <taxon>Lachnospiraceae</taxon>
        <taxon>Mediterraneibacter</taxon>
    </lineage>
</organism>
<evidence type="ECO:0000313" key="3">
    <source>
        <dbReference type="EMBL" id="RHC99952.1"/>
    </source>
</evidence>
<keyword evidence="2" id="KW-0378">Hydrolase</keyword>
<protein>
    <submittedName>
        <fullName evidence="2">MBL fold metallo-hydrolase</fullName>
    </submittedName>
</protein>
<feature type="domain" description="Metallo-beta-lactamase" evidence="1">
    <location>
        <begin position="30"/>
        <end position="214"/>
    </location>
</feature>
<dbReference type="InterPro" id="IPR050855">
    <property type="entry name" value="NDM-1-like"/>
</dbReference>
<reference evidence="4 5" key="1">
    <citation type="submission" date="2018-08" db="EMBL/GenBank/DDBJ databases">
        <title>A genome reference for cultivated species of the human gut microbiota.</title>
        <authorList>
            <person name="Zou Y."/>
            <person name="Xue W."/>
            <person name="Luo G."/>
        </authorList>
    </citation>
    <scope>NUCLEOTIDE SEQUENCE [LARGE SCALE GENOMIC DNA]</scope>
    <source>
        <strain evidence="3 5">AM32-6</strain>
        <strain evidence="2 4">TF01-20-2</strain>
    </source>
</reference>
<evidence type="ECO:0000313" key="4">
    <source>
        <dbReference type="Proteomes" id="UP000260808"/>
    </source>
</evidence>
<dbReference type="Pfam" id="PF00753">
    <property type="entry name" value="Lactamase_B"/>
    <property type="match status" value="1"/>
</dbReference>
<dbReference type="InterPro" id="IPR001279">
    <property type="entry name" value="Metallo-B-lactamas"/>
</dbReference>
<dbReference type="Proteomes" id="UP000284472">
    <property type="component" value="Unassembled WGS sequence"/>
</dbReference>
<dbReference type="AlphaFoldDB" id="A0A3E4UWF2"/>
<evidence type="ECO:0000313" key="2">
    <source>
        <dbReference type="EMBL" id="RGM17917.1"/>
    </source>
</evidence>
<dbReference type="SUPFAM" id="SSF56281">
    <property type="entry name" value="Metallo-hydrolase/oxidoreductase"/>
    <property type="match status" value="1"/>
</dbReference>
<dbReference type="Gene3D" id="3.60.15.10">
    <property type="entry name" value="Ribonuclease Z/Hydroxyacylglutathione hydrolase-like"/>
    <property type="match status" value="1"/>
</dbReference>
<dbReference type="EMBL" id="QSIR01000049">
    <property type="protein sequence ID" value="RHC99952.1"/>
    <property type="molecule type" value="Genomic_DNA"/>
</dbReference>
<name>A0A3E4UWF2_MEDGN</name>
<proteinExistence type="predicted"/>
<gene>
    <name evidence="3" type="ORF">DW812_17555</name>
    <name evidence="2" type="ORF">DXC31_15855</name>
</gene>
<dbReference type="PANTHER" id="PTHR42951:SF22">
    <property type="entry name" value="METALLO BETA-LACTAMASE SUPERFAMILY LIPOPROTEIN"/>
    <property type="match status" value="1"/>
</dbReference>
<dbReference type="RefSeq" id="WP_054338224.1">
    <property type="nucleotide sequence ID" value="NZ_BAABXV010000001.1"/>
</dbReference>
<dbReference type="InterPro" id="IPR036866">
    <property type="entry name" value="RibonucZ/Hydroxyglut_hydro"/>
</dbReference>
<evidence type="ECO:0000259" key="1">
    <source>
        <dbReference type="SMART" id="SM00849"/>
    </source>
</evidence>
<dbReference type="Proteomes" id="UP000260808">
    <property type="component" value="Unassembled WGS sequence"/>
</dbReference>
<sequence length="285" mass="32285">MEPTLEQIFGSYTAWEAKEGTWFINFMNGSENMYLLEGDEKALLIDTGYGVGNLRAFVEKLTDKPILVANTHFHPDHAAGNGEFEAVHLSEGEKIDAPSTLTPGAVPFDLSKLPHPDYEKIYVKDGEVIELGNRTIEVLDVKPAHCNSSLFFLDRKARLLLCGDEIDVGQVMMFDNSQNLEAPYDVRERMLNFRANMQRVKDLDDAYDWLLPNHNGYPIAKSYVDEFIGLADAVFAGTAVIEDQLNHPFVEMDPKADKLCRVRFKRVSIFIEKEELMKIYGKQEG</sequence>
<dbReference type="GO" id="GO:0016787">
    <property type="term" value="F:hydrolase activity"/>
    <property type="evidence" value="ECO:0007669"/>
    <property type="project" value="UniProtKB-KW"/>
</dbReference>
<dbReference type="PANTHER" id="PTHR42951">
    <property type="entry name" value="METALLO-BETA-LACTAMASE DOMAIN-CONTAINING"/>
    <property type="match status" value="1"/>
</dbReference>
<dbReference type="SMART" id="SM00849">
    <property type="entry name" value="Lactamase_B"/>
    <property type="match status" value="1"/>
</dbReference>
<accession>A0A3E4UWF2</accession>